<dbReference type="Proteomes" id="UP000299211">
    <property type="component" value="Unassembled WGS sequence"/>
</dbReference>
<feature type="region of interest" description="Disordered" evidence="1">
    <location>
        <begin position="28"/>
        <end position="64"/>
    </location>
</feature>
<accession>A0A4D4MIV0</accession>
<dbReference type="EMBL" id="BJHY01000001">
    <property type="protein sequence ID" value="GDY71187.1"/>
    <property type="molecule type" value="Genomic_DNA"/>
</dbReference>
<evidence type="ECO:0000313" key="3">
    <source>
        <dbReference type="EMBL" id="GDY71187.1"/>
    </source>
</evidence>
<feature type="compositionally biased region" description="Basic and acidic residues" evidence="1">
    <location>
        <begin position="33"/>
        <end position="43"/>
    </location>
</feature>
<sequence length="64" mass="6753">MDVVGEFLEPFGAAGAEHDMVVMDETPSQCSSRRGESLLEPRRLPVRGGAADGRLPGGLLEGVE</sequence>
<proteinExistence type="predicted"/>
<gene>
    <name evidence="2" type="ORF">SAV14893_078340</name>
    <name evidence="3" type="ORF">SAV31267_006720</name>
</gene>
<name>A0A4D4MIV0_STRAX</name>
<organism evidence="3 4">
    <name type="scientific">Streptomyces avermitilis</name>
    <dbReference type="NCBI Taxonomy" id="33903"/>
    <lineage>
        <taxon>Bacteria</taxon>
        <taxon>Bacillati</taxon>
        <taxon>Actinomycetota</taxon>
        <taxon>Actinomycetes</taxon>
        <taxon>Kitasatosporales</taxon>
        <taxon>Streptomycetaceae</taxon>
        <taxon>Streptomyces</taxon>
    </lineage>
</organism>
<evidence type="ECO:0000313" key="4">
    <source>
        <dbReference type="Proteomes" id="UP000299211"/>
    </source>
</evidence>
<dbReference type="Proteomes" id="UP000302139">
    <property type="component" value="Unassembled WGS sequence"/>
</dbReference>
<evidence type="ECO:0000256" key="1">
    <source>
        <dbReference type="SAM" id="MobiDB-lite"/>
    </source>
</evidence>
<dbReference type="EMBL" id="BJHX01000001">
    <property type="protein sequence ID" value="GDY68441.1"/>
    <property type="molecule type" value="Genomic_DNA"/>
</dbReference>
<dbReference type="AlphaFoldDB" id="A0A4D4MIV0"/>
<comment type="caution">
    <text evidence="3">The sequence shown here is derived from an EMBL/GenBank/DDBJ whole genome shotgun (WGS) entry which is preliminary data.</text>
</comment>
<feature type="compositionally biased region" description="Gly residues" evidence="1">
    <location>
        <begin position="55"/>
        <end position="64"/>
    </location>
</feature>
<evidence type="ECO:0000313" key="5">
    <source>
        <dbReference type="Proteomes" id="UP000302139"/>
    </source>
</evidence>
<evidence type="ECO:0000313" key="2">
    <source>
        <dbReference type="EMBL" id="GDY68441.1"/>
    </source>
</evidence>
<protein>
    <submittedName>
        <fullName evidence="3">Uncharacterized protein</fullName>
    </submittedName>
</protein>
<reference evidence="3 4" key="1">
    <citation type="submission" date="2019-04" db="EMBL/GenBank/DDBJ databases">
        <title>Draft genome sequences of Streptomyces avermitilis ATCC 31267.</title>
        <authorList>
            <person name="Komaki H."/>
            <person name="Tamura T."/>
            <person name="Hosoyama A."/>
        </authorList>
    </citation>
    <scope>NUCLEOTIDE SEQUENCE [LARGE SCALE GENOMIC DNA]</scope>
    <source>
        <strain evidence="3 4">ATCC 31267</strain>
    </source>
</reference>
<reference evidence="2 5" key="2">
    <citation type="submission" date="2019-04" db="EMBL/GenBank/DDBJ databases">
        <title>Draft genome sequences of Streptomyces avermitilis NBRC 14893.</title>
        <authorList>
            <person name="Komaki H."/>
            <person name="Tamura T."/>
            <person name="Hosoyama A."/>
        </authorList>
    </citation>
    <scope>NUCLEOTIDE SEQUENCE [LARGE SCALE GENOMIC DNA]</scope>
    <source>
        <strain evidence="2 5">NBRC 14893</strain>
    </source>
</reference>